<dbReference type="GO" id="GO:0004519">
    <property type="term" value="F:endonuclease activity"/>
    <property type="evidence" value="ECO:0007669"/>
    <property type="project" value="UniProtKB-KW"/>
</dbReference>
<dbReference type="Proteomes" id="UP000017469">
    <property type="component" value="Chromosome"/>
</dbReference>
<keyword evidence="2" id="KW-0378">Hydrolase</keyword>
<dbReference type="CDD" id="cd18785">
    <property type="entry name" value="SF2_C"/>
    <property type="match status" value="1"/>
</dbReference>
<sequence length="936" mass="109112">MAKAKKAPANARKFPLVDLAEQAEKDLFSPHQGYQIPEYINANLVHTLRDYQDEAIRNYHYTQTQINPNPQHVLFNMATGSGKTDLMAGLILYLYQEHNYRNFLFTVNTNSVLMKTKDNLVNENSEKYLFQDKIEIDGKNIFIKQVERFPRIQQDNTIYIKLSSVQKVSDDLFVLKENTMGLSDYENQPVAVLADEAHHYSAFTKKKEGKETKEEKEEKTWESAITKIWRARDDKEQKNLLLEFTATVDFDKEVIYNKYRDKVVYRYPLNQFMFDGYSKQVKRIETSASDQDKMLNVVLLSQFRKYRAYSEGVTGTFKPVIMFKSAKVAVSLEANKVFNEMIQNLNVADLLAFIKRQQVLDSNDSSALELAYNYYLKNEDDLAKIVREIKQDFDPRNVLNANDTSGNMLEKGQYEALNTLESPNNLYRVVFAVAKLTEGWDVLNLYDIVRIEQEAATNKNATMVEAQLIGRGARYYPFELDGMKSYQRRFDGDTSNKQLFLETLHYHTMNEPQYLKQLVSSLKQMDLPTGQDKKNPPIEIKVKSAFKRTETYKTGKIYYNEAEDVAEDWFDSIEKYGITHKTDVARSLNYGSREISYQASVALTETKTISVHKFNDRYIKKAIQRLEFYQFDNLKKHLPMLSSMKEFIYGEKWLNAGKMKLFLTVPKEYKSTDIMADEILKITIDLLKEYEVKFKSGYVKKRGTNRFVGYPINEYLTNYNKRVPEYDTASLLTEATQKVAVYDMAEDFYVYDRAIVNKLEYELIERIKAHVTELTQKYHKAVYLFRMDENMHRESAKSENLKLHQYGSRINRAGETVEMHLQGFQPDFILFLEDSDFYFQIFIEPKGMSGDRFVSELWKQDLLLYMTDHQAEMEFEDGVDNVKISGLKFYTKGDGQKTIPELMNTVGVDYRDVLTEQVDLTMVAEDTPKNSIGESE</sequence>
<dbReference type="SMART" id="SM00487">
    <property type="entry name" value="DEXDc"/>
    <property type="match status" value="1"/>
</dbReference>
<dbReference type="Pfam" id="PF04851">
    <property type="entry name" value="ResIII"/>
    <property type="match status" value="1"/>
</dbReference>
<feature type="domain" description="Helicase ATP-binding" evidence="1">
    <location>
        <begin position="44"/>
        <end position="272"/>
    </location>
</feature>
<dbReference type="HOGENOM" id="CLU_016957_0_0_9"/>
<reference evidence="2 3" key="1">
    <citation type="journal article" date="2013" name="Genome Announc.">
        <title>Complete Genome Sequence of Carnobacterium gilichinskyi Strain WN1359T (DSM 27470T).</title>
        <authorList>
            <person name="Leonard M.T."/>
            <person name="Panayotova N."/>
            <person name="Farmerie W.G."/>
            <person name="Triplett E.W."/>
            <person name="Nicholson W.L."/>
        </authorList>
    </citation>
    <scope>NUCLEOTIDE SEQUENCE [LARGE SCALE GENOMIC DNA]</scope>
    <source>
        <strain evidence="2 3">WN1359</strain>
    </source>
</reference>
<keyword evidence="2" id="KW-0255">Endonuclease</keyword>
<dbReference type="GO" id="GO:0005829">
    <property type="term" value="C:cytosol"/>
    <property type="evidence" value="ECO:0007669"/>
    <property type="project" value="TreeGrafter"/>
</dbReference>
<protein>
    <submittedName>
        <fullName evidence="2">Type III restriction endonuclease</fullName>
    </submittedName>
</protein>
<organism evidence="2 3">
    <name type="scientific">Carnobacterium inhibens subsp. gilichinskyi</name>
    <dbReference type="NCBI Taxonomy" id="1266845"/>
    <lineage>
        <taxon>Bacteria</taxon>
        <taxon>Bacillati</taxon>
        <taxon>Bacillota</taxon>
        <taxon>Bacilli</taxon>
        <taxon>Lactobacillales</taxon>
        <taxon>Carnobacteriaceae</taxon>
        <taxon>Carnobacterium</taxon>
    </lineage>
</organism>
<evidence type="ECO:0000259" key="1">
    <source>
        <dbReference type="SMART" id="SM00487"/>
    </source>
</evidence>
<dbReference type="SUPFAM" id="SSF52540">
    <property type="entry name" value="P-loop containing nucleoside triphosphate hydrolases"/>
    <property type="match status" value="2"/>
</dbReference>
<dbReference type="REBASE" id="72058">
    <property type="entry name" value="CinIP"/>
</dbReference>
<evidence type="ECO:0000313" key="2">
    <source>
        <dbReference type="EMBL" id="AGY82201.1"/>
    </source>
</evidence>
<dbReference type="eggNOG" id="COG3421">
    <property type="taxonomic scope" value="Bacteria"/>
</dbReference>
<accession>U5SAY8</accession>
<dbReference type="GO" id="GO:0016787">
    <property type="term" value="F:hydrolase activity"/>
    <property type="evidence" value="ECO:0007669"/>
    <property type="project" value="InterPro"/>
</dbReference>
<dbReference type="PANTHER" id="PTHR47396:SF1">
    <property type="entry name" value="ATP-DEPENDENT HELICASE IRC3-RELATED"/>
    <property type="match status" value="1"/>
</dbReference>
<dbReference type="InterPro" id="IPR027417">
    <property type="entry name" value="P-loop_NTPase"/>
</dbReference>
<dbReference type="EMBL" id="CP006812">
    <property type="protein sequence ID" value="AGY82201.1"/>
    <property type="molecule type" value="Genomic_DNA"/>
</dbReference>
<gene>
    <name evidence="2" type="ORF">Q783_08395</name>
</gene>
<dbReference type="PANTHER" id="PTHR47396">
    <property type="entry name" value="TYPE I RESTRICTION ENZYME ECOKI R PROTEIN"/>
    <property type="match status" value="1"/>
</dbReference>
<dbReference type="GO" id="GO:0003677">
    <property type="term" value="F:DNA binding"/>
    <property type="evidence" value="ECO:0007669"/>
    <property type="project" value="InterPro"/>
</dbReference>
<name>U5SAY8_9LACT</name>
<dbReference type="InterPro" id="IPR014001">
    <property type="entry name" value="Helicase_ATP-bd"/>
</dbReference>
<dbReference type="AlphaFoldDB" id="U5SAY8"/>
<dbReference type="KEGG" id="caw:Q783_08395"/>
<evidence type="ECO:0000313" key="3">
    <source>
        <dbReference type="Proteomes" id="UP000017469"/>
    </source>
</evidence>
<proteinExistence type="predicted"/>
<dbReference type="STRING" id="1266845.Q783_08395"/>
<dbReference type="InterPro" id="IPR050742">
    <property type="entry name" value="Helicase_Restrict-Modif_Enz"/>
</dbReference>
<dbReference type="GO" id="GO:0005524">
    <property type="term" value="F:ATP binding"/>
    <property type="evidence" value="ECO:0007669"/>
    <property type="project" value="InterPro"/>
</dbReference>
<dbReference type="RefSeq" id="WP_023178814.1">
    <property type="nucleotide sequence ID" value="NC_022606.1"/>
</dbReference>
<dbReference type="InterPro" id="IPR006935">
    <property type="entry name" value="Helicase/UvrB_N"/>
</dbReference>
<dbReference type="PATRIC" id="fig|1266845.5.peg.1571"/>
<dbReference type="Gene3D" id="3.40.50.300">
    <property type="entry name" value="P-loop containing nucleotide triphosphate hydrolases"/>
    <property type="match status" value="1"/>
</dbReference>
<keyword evidence="2" id="KW-0540">Nuclease</keyword>